<organism evidence="8 9">
    <name type="scientific">Lactiplantibacillus nangangensis</name>
    <dbReference type="NCBI Taxonomy" id="2559917"/>
    <lineage>
        <taxon>Bacteria</taxon>
        <taxon>Bacillati</taxon>
        <taxon>Bacillota</taxon>
        <taxon>Bacilli</taxon>
        <taxon>Lactobacillales</taxon>
        <taxon>Lactobacillaceae</taxon>
        <taxon>Lactiplantibacillus</taxon>
    </lineage>
</organism>
<evidence type="ECO:0000256" key="6">
    <source>
        <dbReference type="SAM" id="Phobius"/>
    </source>
</evidence>
<feature type="transmembrane region" description="Helical" evidence="6">
    <location>
        <begin position="247"/>
        <end position="267"/>
    </location>
</feature>
<dbReference type="SUPFAM" id="SSF103473">
    <property type="entry name" value="MFS general substrate transporter"/>
    <property type="match status" value="1"/>
</dbReference>
<evidence type="ECO:0000256" key="1">
    <source>
        <dbReference type="ARBA" id="ARBA00004651"/>
    </source>
</evidence>
<accession>A0ABW1SLJ5</accession>
<keyword evidence="4 6" id="KW-1133">Transmembrane helix</keyword>
<evidence type="ECO:0000256" key="4">
    <source>
        <dbReference type="ARBA" id="ARBA00022989"/>
    </source>
</evidence>
<evidence type="ECO:0000313" key="9">
    <source>
        <dbReference type="Proteomes" id="UP001596171"/>
    </source>
</evidence>
<feature type="transmembrane region" description="Helical" evidence="6">
    <location>
        <begin position="217"/>
        <end position="235"/>
    </location>
</feature>
<feature type="transmembrane region" description="Helical" evidence="6">
    <location>
        <begin position="162"/>
        <end position="181"/>
    </location>
</feature>
<name>A0ABW1SLJ5_9LACO</name>
<keyword evidence="5 6" id="KW-0472">Membrane</keyword>
<feature type="transmembrane region" description="Helical" evidence="6">
    <location>
        <begin position="303"/>
        <end position="324"/>
    </location>
</feature>
<dbReference type="Proteomes" id="UP001596171">
    <property type="component" value="Unassembled WGS sequence"/>
</dbReference>
<evidence type="ECO:0000256" key="3">
    <source>
        <dbReference type="ARBA" id="ARBA00022692"/>
    </source>
</evidence>
<evidence type="ECO:0000259" key="7">
    <source>
        <dbReference type="PROSITE" id="PS50850"/>
    </source>
</evidence>
<dbReference type="InterPro" id="IPR036259">
    <property type="entry name" value="MFS_trans_sf"/>
</dbReference>
<dbReference type="InterPro" id="IPR011701">
    <property type="entry name" value="MFS"/>
</dbReference>
<keyword evidence="2" id="KW-0813">Transport</keyword>
<gene>
    <name evidence="8" type="ORF">ACFP1L_09880</name>
</gene>
<dbReference type="PANTHER" id="PTHR23530:SF1">
    <property type="entry name" value="PERMEASE, MAJOR FACILITATOR SUPERFAMILY-RELATED"/>
    <property type="match status" value="1"/>
</dbReference>
<dbReference type="PANTHER" id="PTHR23530">
    <property type="entry name" value="TRANSPORT PROTEIN-RELATED"/>
    <property type="match status" value="1"/>
</dbReference>
<evidence type="ECO:0000256" key="5">
    <source>
        <dbReference type="ARBA" id="ARBA00023136"/>
    </source>
</evidence>
<feature type="transmembrane region" description="Helical" evidence="6">
    <location>
        <begin position="279"/>
        <end position="297"/>
    </location>
</feature>
<keyword evidence="9" id="KW-1185">Reference proteome</keyword>
<feature type="transmembrane region" description="Helical" evidence="6">
    <location>
        <begin position="139"/>
        <end position="156"/>
    </location>
</feature>
<dbReference type="Pfam" id="PF07690">
    <property type="entry name" value="MFS_1"/>
    <property type="match status" value="1"/>
</dbReference>
<feature type="domain" description="Major facilitator superfamily (MFS) profile" evidence="7">
    <location>
        <begin position="1"/>
        <end position="390"/>
    </location>
</feature>
<feature type="transmembrane region" description="Helical" evidence="6">
    <location>
        <begin position="12"/>
        <end position="30"/>
    </location>
</feature>
<protein>
    <submittedName>
        <fullName evidence="8">MFS transporter</fullName>
    </submittedName>
</protein>
<feature type="transmembrane region" description="Helical" evidence="6">
    <location>
        <begin position="365"/>
        <end position="385"/>
    </location>
</feature>
<feature type="transmembrane region" description="Helical" evidence="6">
    <location>
        <begin position="336"/>
        <end position="359"/>
    </location>
</feature>
<proteinExistence type="predicted"/>
<comment type="caution">
    <text evidence="8">The sequence shown here is derived from an EMBL/GenBank/DDBJ whole genome shotgun (WGS) entry which is preliminary data.</text>
</comment>
<dbReference type="InterPro" id="IPR053160">
    <property type="entry name" value="MFS_DHA3_Transporter"/>
</dbReference>
<reference evidence="9" key="1">
    <citation type="journal article" date="2019" name="Int. J. Syst. Evol. Microbiol.">
        <title>The Global Catalogue of Microorganisms (GCM) 10K type strain sequencing project: providing services to taxonomists for standard genome sequencing and annotation.</title>
        <authorList>
            <consortium name="The Broad Institute Genomics Platform"/>
            <consortium name="The Broad Institute Genome Sequencing Center for Infectious Disease"/>
            <person name="Wu L."/>
            <person name="Ma J."/>
        </authorList>
    </citation>
    <scope>NUCLEOTIDE SEQUENCE [LARGE SCALE GENOMIC DNA]</scope>
    <source>
        <strain evidence="9">CCM 8930</strain>
    </source>
</reference>
<sequence>MIKIMHRNLHLGYGYTALAFFGITSLWVIFLQQRGLSLVQIGLCESLFHLTSLLSEVPSGILADRFGDKPVLIAGRVAAICHALIMLTAHSFWWFALGFVLQAWAYNLQSGTIEALLYDTLADHQATDKFAVVTKNMNLTIELADTIGVLLAGWFIHGYLALTYWLYAAAAVLAMIVILALREPQHAKATVATTNSIWQITRAAAHWLHQLPQLRRLMLFHAAFSAIGTTYYYYFQSVMTSHGFSGPLISGILVMTAILNVGGVQLTPWLQKQVSQLKLLITLTLLLTISLTSAFWVNIGWLVASYLAVNVLQAVIEPLLSNYYNRLIPSGQRATLLSVASMLFSVVMILMFPIIGWLIERSNFTTVFGVLGCGLGLLLLIGFIFKKHYQH</sequence>
<dbReference type="CDD" id="cd06174">
    <property type="entry name" value="MFS"/>
    <property type="match status" value="1"/>
</dbReference>
<dbReference type="EMBL" id="JBHSSE010000018">
    <property type="protein sequence ID" value="MFC6202177.1"/>
    <property type="molecule type" value="Genomic_DNA"/>
</dbReference>
<evidence type="ECO:0000313" key="8">
    <source>
        <dbReference type="EMBL" id="MFC6202177.1"/>
    </source>
</evidence>
<dbReference type="InterPro" id="IPR020846">
    <property type="entry name" value="MFS_dom"/>
</dbReference>
<dbReference type="Gene3D" id="1.20.1250.20">
    <property type="entry name" value="MFS general substrate transporter like domains"/>
    <property type="match status" value="1"/>
</dbReference>
<keyword evidence="3 6" id="KW-0812">Transmembrane</keyword>
<evidence type="ECO:0000256" key="2">
    <source>
        <dbReference type="ARBA" id="ARBA00022448"/>
    </source>
</evidence>
<feature type="transmembrane region" description="Helical" evidence="6">
    <location>
        <begin position="77"/>
        <end position="101"/>
    </location>
</feature>
<comment type="subcellular location">
    <subcellularLocation>
        <location evidence="1">Cell membrane</location>
        <topology evidence="1">Multi-pass membrane protein</topology>
    </subcellularLocation>
</comment>
<dbReference type="PROSITE" id="PS50850">
    <property type="entry name" value="MFS"/>
    <property type="match status" value="1"/>
</dbReference>
<dbReference type="RefSeq" id="WP_137615432.1">
    <property type="nucleotide sequence ID" value="NZ_BJDI01000003.1"/>
</dbReference>